<sequence>MATIDLTIDEHDPFNTTSSSSNGRSRPVKRQRTGEAIGTPSKRQYGVAAALGKCLEDQVFPHIERATAKLPVGLYDLDKLGAKVIRTIVDKQFERYFHEGKGRLSPTVESIIAAGVHRLVTELSSGLDYRRPTQNSTPAPVDTAIVTTSLPTSVPVPSILPSIENDAIDNGDNSDDGNSSDNNDDGDDDGDDDSRSPDMSQDGRFHTNRRPSDSREEPERAFPKSRIRTPPAPPTENSEKGESAGISVTTAYQSQSEPMAHRLFGLPRRPYKSALERQQIISGIEKAFPLLESSTIPRSQVIHVDFSDAEISYLQTLARKLYGKPVTAGERSTLRDLRNVLKKVPSLRARLAEIHGGRFVGYDPPPLSLTKRSSNDIINFLDDLYAKRLNVVPESLFIECGDSVAQSEASRSSRIPALLLSREITGNRLGAARTYQNFITAVKSNREDYLEPQVEWTNCAGDIMTVSWLSNTDFICGTTTHSDSHNQQYNKPGNLLLGSAVSNALRAYPDHRITRPIVLNGDNSLDSMVASQDPWLFTSVVSSDYDPHCGLAFTSSFDKTVKVWKLKEGSMTCLGTWVHGGRVNFVIASNTGTVATAADVPTEAVRVYHIDYSNISGSRYDSYSCTRVHDEDYVPSEKWAYYPAAIRWGLASNMKHLLLIGYSPRSPTGDDHEIPEDKRSTGELCLWDTVTKTQVKVNSAITQNVFELAWHPSRASFAAATSASQVLEKTDQVPRTQVRIFELNQESGQYGAIKTLDCAAIDINELSIMPNCLLYSYVAASCTDGKVYVWDTAGSDLPMCVLEHGDPVEELLGEREEEDVGVKFTAWATTADRLYTGSSDGVVKVWNIRHGKGVLIKDLIEVAAPITYGAFSPDYTRLVIGDGSGRVYLRAVATALCAATASSIIIFDLEKKTKVDELKPEFTSVGKKSREPECVSLAWSADGQTLFAGYTDNIIRAWGVMSRA</sequence>
<reference evidence="1" key="1">
    <citation type="submission" date="2022-10" db="EMBL/GenBank/DDBJ databases">
        <title>Genome Sequence of Xylaria curta.</title>
        <authorList>
            <person name="Buettner E."/>
        </authorList>
    </citation>
    <scope>NUCLEOTIDE SEQUENCE</scope>
    <source>
        <strain evidence="1">Babe10</strain>
    </source>
</reference>
<proteinExistence type="predicted"/>
<dbReference type="Proteomes" id="UP001143856">
    <property type="component" value="Unassembled WGS sequence"/>
</dbReference>
<organism evidence="1 2">
    <name type="scientific">Xylaria curta</name>
    <dbReference type="NCBI Taxonomy" id="42375"/>
    <lineage>
        <taxon>Eukaryota</taxon>
        <taxon>Fungi</taxon>
        <taxon>Dikarya</taxon>
        <taxon>Ascomycota</taxon>
        <taxon>Pezizomycotina</taxon>
        <taxon>Sordariomycetes</taxon>
        <taxon>Xylariomycetidae</taxon>
        <taxon>Xylariales</taxon>
        <taxon>Xylariaceae</taxon>
        <taxon>Xylaria</taxon>
    </lineage>
</organism>
<dbReference type="EMBL" id="JAPDGR010000080">
    <property type="protein sequence ID" value="KAJ2996825.1"/>
    <property type="molecule type" value="Genomic_DNA"/>
</dbReference>
<gene>
    <name evidence="1" type="ORF">NUW58_g846</name>
</gene>
<protein>
    <submittedName>
        <fullName evidence="1">Uncharacterized protein</fullName>
    </submittedName>
</protein>
<accession>A0ACC1PQG8</accession>
<name>A0ACC1PQG8_9PEZI</name>
<comment type="caution">
    <text evidence="1">The sequence shown here is derived from an EMBL/GenBank/DDBJ whole genome shotgun (WGS) entry which is preliminary data.</text>
</comment>
<evidence type="ECO:0000313" key="1">
    <source>
        <dbReference type="EMBL" id="KAJ2996825.1"/>
    </source>
</evidence>
<keyword evidence="2" id="KW-1185">Reference proteome</keyword>
<evidence type="ECO:0000313" key="2">
    <source>
        <dbReference type="Proteomes" id="UP001143856"/>
    </source>
</evidence>